<dbReference type="OrthoDB" id="2148946at2759"/>
<protein>
    <submittedName>
        <fullName evidence="3">Uncharacterized protein</fullName>
    </submittedName>
</protein>
<dbReference type="Proteomes" id="UP000663868">
    <property type="component" value="Unassembled WGS sequence"/>
</dbReference>
<comment type="caution">
    <text evidence="3">The sequence shown here is derived from an EMBL/GenBank/DDBJ whole genome shotgun (WGS) entry which is preliminary data.</text>
</comment>
<gene>
    <name evidence="1" type="ORF">IZO911_LOCUS37884</name>
    <name evidence="4" type="ORF">KXQ929_LOCUS40712</name>
    <name evidence="3" type="ORF">OKA104_LOCUS18509</name>
    <name evidence="2" type="ORF">VCS650_LOCUS37182</name>
</gene>
<evidence type="ECO:0000313" key="5">
    <source>
        <dbReference type="Proteomes" id="UP000663881"/>
    </source>
</evidence>
<evidence type="ECO:0000313" key="1">
    <source>
        <dbReference type="EMBL" id="CAF1371444.1"/>
    </source>
</evidence>
<evidence type="ECO:0000313" key="3">
    <source>
        <dbReference type="EMBL" id="CAF3801493.1"/>
    </source>
</evidence>
<dbReference type="AlphaFoldDB" id="A0A819BHZ4"/>
<name>A0A819BHZ4_9BILA</name>
<dbReference type="Proteomes" id="UP000663891">
    <property type="component" value="Unassembled WGS sequence"/>
</dbReference>
<organism evidence="3 5">
    <name type="scientific">Adineta steineri</name>
    <dbReference type="NCBI Taxonomy" id="433720"/>
    <lineage>
        <taxon>Eukaryota</taxon>
        <taxon>Metazoa</taxon>
        <taxon>Spiralia</taxon>
        <taxon>Gnathifera</taxon>
        <taxon>Rotifera</taxon>
        <taxon>Eurotatoria</taxon>
        <taxon>Bdelloidea</taxon>
        <taxon>Adinetida</taxon>
        <taxon>Adinetidae</taxon>
        <taxon>Adineta</taxon>
    </lineage>
</organism>
<dbReference type="EMBL" id="CAJNON010000980">
    <property type="protein sequence ID" value="CAF1412226.1"/>
    <property type="molecule type" value="Genomic_DNA"/>
</dbReference>
<reference evidence="3" key="1">
    <citation type="submission" date="2021-02" db="EMBL/GenBank/DDBJ databases">
        <authorList>
            <person name="Nowell W R."/>
        </authorList>
    </citation>
    <scope>NUCLEOTIDE SEQUENCE</scope>
</reference>
<sequence>MYDKKNALLIHDNKTSASVKIQENTCNEQTQVEKFERLLSIKNSYNDRFIEWWTHEDVLNCLHDKHLDLIRTLFQYEQ</sequence>
<dbReference type="EMBL" id="CAJOAY010001151">
    <property type="protein sequence ID" value="CAF3801493.1"/>
    <property type="molecule type" value="Genomic_DNA"/>
</dbReference>
<dbReference type="EMBL" id="CAJNOE010000995">
    <property type="protein sequence ID" value="CAF1371444.1"/>
    <property type="molecule type" value="Genomic_DNA"/>
</dbReference>
<dbReference type="Proteomes" id="UP000663881">
    <property type="component" value="Unassembled WGS sequence"/>
</dbReference>
<dbReference type="Proteomes" id="UP000663860">
    <property type="component" value="Unassembled WGS sequence"/>
</dbReference>
<evidence type="ECO:0000313" key="4">
    <source>
        <dbReference type="EMBL" id="CAF4212137.1"/>
    </source>
</evidence>
<proteinExistence type="predicted"/>
<evidence type="ECO:0000313" key="2">
    <source>
        <dbReference type="EMBL" id="CAF1412226.1"/>
    </source>
</evidence>
<accession>A0A819BHZ4</accession>
<dbReference type="EMBL" id="CAJOBB010008632">
    <property type="protein sequence ID" value="CAF4212137.1"/>
    <property type="molecule type" value="Genomic_DNA"/>
</dbReference>